<protein>
    <submittedName>
        <fullName evidence="3">DNA protecting protein DprA</fullName>
    </submittedName>
</protein>
<dbReference type="STRING" id="762845.BCR26_15300"/>
<dbReference type="Pfam" id="PF02481">
    <property type="entry name" value="DNA_processg_A"/>
    <property type="match status" value="1"/>
</dbReference>
<sequence length="291" mass="32406">MDKKIKDLLFKLVLCQGIGNLGMLKIISYYLNHGNSHLTKYEIMQIAQITTYSQTFLNSWNTLTERGETLDSFQKEHRFITILDEEYPSQLKEIYNCPAVLFYEGNLSLLKEKSLAIVGARFASNYGINVVNHFIPDLVAQGYTIVSGLAKGIDSASHLSTIKAKGNTIGIIGTGLDICYPKEMKSLQNKMMDEQLVISEYPNGTQAKKYHFPARNRIIAGLTLGTCVVEARKKSGSLITAQSALDYGREVFAVPGEIFNNYFSGCHSLIQEGAKCTVSADDIINELNYFN</sequence>
<evidence type="ECO:0000256" key="1">
    <source>
        <dbReference type="ARBA" id="ARBA00006525"/>
    </source>
</evidence>
<reference evidence="3 4" key="1">
    <citation type="submission" date="2016-09" db="EMBL/GenBank/DDBJ databases">
        <authorList>
            <person name="Capua I."/>
            <person name="De Benedictis P."/>
            <person name="Joannis T."/>
            <person name="Lombin L.H."/>
            <person name="Cattoli G."/>
        </authorList>
    </citation>
    <scope>NUCLEOTIDE SEQUENCE [LARGE SCALE GENOMIC DNA]</scope>
    <source>
        <strain evidence="3 4">LMG 25899</strain>
    </source>
</reference>
<comment type="similarity">
    <text evidence="1">Belongs to the DprA/Smf family.</text>
</comment>
<dbReference type="OrthoDB" id="9785707at2"/>
<dbReference type="PANTHER" id="PTHR43022">
    <property type="entry name" value="PROTEIN SMF"/>
    <property type="match status" value="1"/>
</dbReference>
<dbReference type="NCBIfam" id="TIGR00732">
    <property type="entry name" value="dprA"/>
    <property type="match status" value="1"/>
</dbReference>
<dbReference type="InterPro" id="IPR057666">
    <property type="entry name" value="DrpA_SLOG"/>
</dbReference>
<evidence type="ECO:0000259" key="2">
    <source>
        <dbReference type="Pfam" id="PF02481"/>
    </source>
</evidence>
<dbReference type="PANTHER" id="PTHR43022:SF1">
    <property type="entry name" value="PROTEIN SMF"/>
    <property type="match status" value="1"/>
</dbReference>
<feature type="domain" description="Smf/DprA SLOG" evidence="2">
    <location>
        <begin position="79"/>
        <end position="287"/>
    </location>
</feature>
<name>A0A1E5KVQ7_9ENTE</name>
<evidence type="ECO:0000313" key="3">
    <source>
        <dbReference type="EMBL" id="OEH81962.1"/>
    </source>
</evidence>
<accession>A0A1E5KVQ7</accession>
<dbReference type="Gene3D" id="3.40.50.450">
    <property type="match status" value="1"/>
</dbReference>
<dbReference type="EMBL" id="MIEK01000033">
    <property type="protein sequence ID" value="OEH81962.1"/>
    <property type="molecule type" value="Genomic_DNA"/>
</dbReference>
<evidence type="ECO:0000313" key="4">
    <source>
        <dbReference type="Proteomes" id="UP000095256"/>
    </source>
</evidence>
<keyword evidence="4" id="KW-1185">Reference proteome</keyword>
<dbReference type="Proteomes" id="UP000095256">
    <property type="component" value="Unassembled WGS sequence"/>
</dbReference>
<dbReference type="AlphaFoldDB" id="A0A1E5KVQ7"/>
<dbReference type="SUPFAM" id="SSF102405">
    <property type="entry name" value="MCP/YpsA-like"/>
    <property type="match status" value="1"/>
</dbReference>
<comment type="caution">
    <text evidence="3">The sequence shown here is derived from an EMBL/GenBank/DDBJ whole genome shotgun (WGS) entry which is preliminary data.</text>
</comment>
<dbReference type="InterPro" id="IPR003488">
    <property type="entry name" value="DprA"/>
</dbReference>
<proteinExistence type="inferred from homology"/>
<dbReference type="GO" id="GO:0009294">
    <property type="term" value="P:DNA-mediated transformation"/>
    <property type="evidence" value="ECO:0007669"/>
    <property type="project" value="InterPro"/>
</dbReference>
<dbReference type="RefSeq" id="WP_069699098.1">
    <property type="nucleotide sequence ID" value="NZ_JAGGMA010000040.1"/>
</dbReference>
<organism evidence="3 4">
    <name type="scientific">Enterococcus rivorum</name>
    <dbReference type="NCBI Taxonomy" id="762845"/>
    <lineage>
        <taxon>Bacteria</taxon>
        <taxon>Bacillati</taxon>
        <taxon>Bacillota</taxon>
        <taxon>Bacilli</taxon>
        <taxon>Lactobacillales</taxon>
        <taxon>Enterococcaceae</taxon>
        <taxon>Enterococcus</taxon>
    </lineage>
</organism>
<gene>
    <name evidence="3" type="ORF">BCR26_15300</name>
</gene>